<evidence type="ECO:0000313" key="1">
    <source>
        <dbReference type="EMBL" id="KAK9166940.1"/>
    </source>
</evidence>
<sequence>MMKHLIDDQQRFHEELKQSSCEFPSLQNLDTQLIQLNATLQNMADEKELCNTQPISYPEKNASVDKLRNVEVNEVTHVEDYWNKIVEELAVFKIEPEIVIAQDEEQENEIKIKVISEMPEEPQKESKEDLPLYTINFIPEEDMSVDTLKNFEVNEVTHMEDYLRETSEEREAFQIEPEIVIALNEVENEIKIDVISDKSEKPQIESGEDQPLVLVQPPTLPCTFGTPYKGVEVKECSQIFYTADTLVLDDPDATYSFMLELQNELLNLKEGVHASFPKYVDATFVVDISKEEGIT</sequence>
<gene>
    <name evidence="1" type="ORF">Scep_002131</name>
</gene>
<comment type="caution">
    <text evidence="1">The sequence shown here is derived from an EMBL/GenBank/DDBJ whole genome shotgun (WGS) entry which is preliminary data.</text>
</comment>
<organism evidence="1 2">
    <name type="scientific">Stephania cephalantha</name>
    <dbReference type="NCBI Taxonomy" id="152367"/>
    <lineage>
        <taxon>Eukaryota</taxon>
        <taxon>Viridiplantae</taxon>
        <taxon>Streptophyta</taxon>
        <taxon>Embryophyta</taxon>
        <taxon>Tracheophyta</taxon>
        <taxon>Spermatophyta</taxon>
        <taxon>Magnoliopsida</taxon>
        <taxon>Ranunculales</taxon>
        <taxon>Menispermaceae</taxon>
        <taxon>Menispermoideae</taxon>
        <taxon>Cissampelideae</taxon>
        <taxon>Stephania</taxon>
    </lineage>
</organism>
<dbReference type="Proteomes" id="UP001419268">
    <property type="component" value="Unassembled WGS sequence"/>
</dbReference>
<keyword evidence="2" id="KW-1185">Reference proteome</keyword>
<dbReference type="EMBL" id="JBBNAG010000001">
    <property type="protein sequence ID" value="KAK9166940.1"/>
    <property type="molecule type" value="Genomic_DNA"/>
</dbReference>
<evidence type="ECO:0000313" key="2">
    <source>
        <dbReference type="Proteomes" id="UP001419268"/>
    </source>
</evidence>
<proteinExistence type="predicted"/>
<reference evidence="1 2" key="1">
    <citation type="submission" date="2024-01" db="EMBL/GenBank/DDBJ databases">
        <title>Genome assemblies of Stephania.</title>
        <authorList>
            <person name="Yang L."/>
        </authorList>
    </citation>
    <scope>NUCLEOTIDE SEQUENCE [LARGE SCALE GENOMIC DNA]</scope>
    <source>
        <strain evidence="1">JXDWG</strain>
        <tissue evidence="1">Leaf</tissue>
    </source>
</reference>
<name>A0AAP0LAF5_9MAGN</name>
<dbReference type="AlphaFoldDB" id="A0AAP0LAF5"/>
<accession>A0AAP0LAF5</accession>
<protein>
    <submittedName>
        <fullName evidence="1">Uncharacterized protein</fullName>
    </submittedName>
</protein>